<feature type="region of interest" description="Disordered" evidence="1">
    <location>
        <begin position="17"/>
        <end position="40"/>
    </location>
</feature>
<dbReference type="AlphaFoldDB" id="A0A368H1C5"/>
<dbReference type="EMBL" id="JOJR01000023">
    <property type="protein sequence ID" value="RCN50404.1"/>
    <property type="molecule type" value="Genomic_DNA"/>
</dbReference>
<comment type="caution">
    <text evidence="2">The sequence shown here is derived from an EMBL/GenBank/DDBJ whole genome shotgun (WGS) entry which is preliminary data.</text>
</comment>
<evidence type="ECO:0000256" key="1">
    <source>
        <dbReference type="SAM" id="MobiDB-lite"/>
    </source>
</evidence>
<sequence length="105" mass="12441">MHRAVTGDELRIHLYDPQSQQQSREWRRPGSQRPVRSGMEPTTGKVLATIFWDADRILLIDYLEENVTITGHYYDELLFNLREAIKEKRRGEGSDIFQVHKLETW</sequence>
<dbReference type="InterPro" id="IPR036397">
    <property type="entry name" value="RNaseH_sf"/>
</dbReference>
<protein>
    <submittedName>
        <fullName evidence="2">Transposase</fullName>
    </submittedName>
</protein>
<reference evidence="2 3" key="1">
    <citation type="submission" date="2014-10" db="EMBL/GenBank/DDBJ databases">
        <title>Draft genome of the hookworm Ancylostoma caninum.</title>
        <authorList>
            <person name="Mitreva M."/>
        </authorList>
    </citation>
    <scope>NUCLEOTIDE SEQUENCE [LARGE SCALE GENOMIC DNA]</scope>
    <source>
        <strain evidence="2 3">Baltimore</strain>
    </source>
</reference>
<dbReference type="PANTHER" id="PTHR46060">
    <property type="entry name" value="MARINER MOS1 TRANSPOSASE-LIKE PROTEIN"/>
    <property type="match status" value="1"/>
</dbReference>
<dbReference type="Proteomes" id="UP000252519">
    <property type="component" value="Unassembled WGS sequence"/>
</dbReference>
<gene>
    <name evidence="2" type="ORF">ANCCAN_03427</name>
</gene>
<accession>A0A368H1C5</accession>
<name>A0A368H1C5_ANCCA</name>
<dbReference type="Pfam" id="PF01359">
    <property type="entry name" value="Transposase_1"/>
    <property type="match status" value="1"/>
</dbReference>
<evidence type="ECO:0000313" key="2">
    <source>
        <dbReference type="EMBL" id="RCN50404.1"/>
    </source>
</evidence>
<dbReference type="OrthoDB" id="10017160at2759"/>
<dbReference type="STRING" id="29170.A0A368H1C5"/>
<dbReference type="Gene3D" id="3.30.420.10">
    <property type="entry name" value="Ribonuclease H-like superfamily/Ribonuclease H"/>
    <property type="match status" value="1"/>
</dbReference>
<evidence type="ECO:0000313" key="3">
    <source>
        <dbReference type="Proteomes" id="UP000252519"/>
    </source>
</evidence>
<dbReference type="InterPro" id="IPR001888">
    <property type="entry name" value="Transposase_1"/>
</dbReference>
<organism evidence="2 3">
    <name type="scientific">Ancylostoma caninum</name>
    <name type="common">Dog hookworm</name>
    <dbReference type="NCBI Taxonomy" id="29170"/>
    <lineage>
        <taxon>Eukaryota</taxon>
        <taxon>Metazoa</taxon>
        <taxon>Ecdysozoa</taxon>
        <taxon>Nematoda</taxon>
        <taxon>Chromadorea</taxon>
        <taxon>Rhabditida</taxon>
        <taxon>Rhabditina</taxon>
        <taxon>Rhabditomorpha</taxon>
        <taxon>Strongyloidea</taxon>
        <taxon>Ancylostomatidae</taxon>
        <taxon>Ancylostomatinae</taxon>
        <taxon>Ancylostoma</taxon>
    </lineage>
</organism>
<keyword evidence="3" id="KW-1185">Reference proteome</keyword>
<dbReference type="PANTHER" id="PTHR46060:SF1">
    <property type="entry name" value="MARINER MOS1 TRANSPOSASE-LIKE PROTEIN"/>
    <property type="match status" value="1"/>
</dbReference>
<dbReference type="GO" id="GO:0003676">
    <property type="term" value="F:nucleic acid binding"/>
    <property type="evidence" value="ECO:0007669"/>
    <property type="project" value="InterPro"/>
</dbReference>
<dbReference type="InterPro" id="IPR052709">
    <property type="entry name" value="Transposase-MT_Hybrid"/>
</dbReference>
<proteinExistence type="predicted"/>